<organism evidence="2 3">
    <name type="scientific">Paenibacillus agilis</name>
    <dbReference type="NCBI Taxonomy" id="3020863"/>
    <lineage>
        <taxon>Bacteria</taxon>
        <taxon>Bacillati</taxon>
        <taxon>Bacillota</taxon>
        <taxon>Bacilli</taxon>
        <taxon>Bacillales</taxon>
        <taxon>Paenibacillaceae</taxon>
        <taxon>Paenibacillus</taxon>
    </lineage>
</organism>
<dbReference type="GO" id="GO:0009446">
    <property type="term" value="P:putrescine biosynthetic process"/>
    <property type="evidence" value="ECO:0007669"/>
    <property type="project" value="InterPro"/>
</dbReference>
<keyword evidence="1" id="KW-0378">Hydrolase</keyword>
<protein>
    <submittedName>
        <fullName evidence="2">Agmatine deiminase family protein</fullName>
    </submittedName>
</protein>
<accession>A0A559J3R3</accession>
<dbReference type="Proteomes" id="UP000318102">
    <property type="component" value="Unassembled WGS sequence"/>
</dbReference>
<proteinExistence type="predicted"/>
<gene>
    <name evidence="2" type="ORF">FPZ44_00300</name>
</gene>
<reference evidence="2 3" key="1">
    <citation type="submission" date="2019-07" db="EMBL/GenBank/DDBJ databases">
        <authorList>
            <person name="Kim J."/>
        </authorList>
    </citation>
    <scope>NUCLEOTIDE SEQUENCE [LARGE SCALE GENOMIC DNA]</scope>
    <source>
        <strain evidence="2 3">N4</strain>
    </source>
</reference>
<dbReference type="Pfam" id="PF04371">
    <property type="entry name" value="PAD_porph"/>
    <property type="match status" value="2"/>
</dbReference>
<dbReference type="EMBL" id="VNJK01000001">
    <property type="protein sequence ID" value="TVX94502.1"/>
    <property type="molecule type" value="Genomic_DNA"/>
</dbReference>
<dbReference type="PANTHER" id="PTHR31377">
    <property type="entry name" value="AGMATINE DEIMINASE-RELATED"/>
    <property type="match status" value="1"/>
</dbReference>
<dbReference type="PANTHER" id="PTHR31377:SF0">
    <property type="entry name" value="AGMATINE DEIMINASE-RELATED"/>
    <property type="match status" value="1"/>
</dbReference>
<evidence type="ECO:0000313" key="3">
    <source>
        <dbReference type="Proteomes" id="UP000318102"/>
    </source>
</evidence>
<dbReference type="InterPro" id="IPR007466">
    <property type="entry name" value="Peptidyl-Arg-deiminase_porph"/>
</dbReference>
<dbReference type="GO" id="GO:0004668">
    <property type="term" value="F:protein-arginine deiminase activity"/>
    <property type="evidence" value="ECO:0007669"/>
    <property type="project" value="InterPro"/>
</dbReference>
<dbReference type="SUPFAM" id="SSF55909">
    <property type="entry name" value="Pentein"/>
    <property type="match status" value="1"/>
</dbReference>
<evidence type="ECO:0000313" key="2">
    <source>
        <dbReference type="EMBL" id="TVX94502.1"/>
    </source>
</evidence>
<dbReference type="GO" id="GO:0047632">
    <property type="term" value="F:agmatine deiminase activity"/>
    <property type="evidence" value="ECO:0007669"/>
    <property type="project" value="TreeGrafter"/>
</dbReference>
<dbReference type="OrthoDB" id="9808013at2"/>
<name>A0A559J3R3_9BACL</name>
<dbReference type="Gene3D" id="3.75.10.10">
    <property type="entry name" value="L-arginine/glycine Amidinotransferase, Chain A"/>
    <property type="match status" value="1"/>
</dbReference>
<keyword evidence="3" id="KW-1185">Reference proteome</keyword>
<comment type="caution">
    <text evidence="2">The sequence shown here is derived from an EMBL/GenBank/DDBJ whole genome shotgun (WGS) entry which is preliminary data.</text>
</comment>
<sequence length="422" mass="48110">MSNKPMVDTLRFRVPGEFEWQDSVMLCWSDVESPCEGYDVDAVSVEIVKAMLDHVDLVIVNTSNEQVTQRAKEKLEQQHVDTSRIQFSNIDGFIVFPRDFGAEIMIDDTGCRKLVDFDFDMYGMLNKDIRFVRLMEAFDREHAKLLGIEDTVFTRLFGEGGDREFNGQGVMMTIEATEVNDRNQGMTREEVEAEFKRIFNLKQVIWLPRATFDDEHIMSGPVPGPDNAALAYRSASANGHIDEMCRFVDERTIVLAEVTAEEAAEHKLAAINKERLDQAYDVLKNCLHTDGEPFRIVRIPMPDPIYVQVKQEEALYQTWHSFKEMLGLTSMFDGSPFPTGEMTMLPALSYCNFLILNGIVIGQKYWKEGLPQRMKEKDEEAERVLKSLFQDREVVLLDTIALNLLGGGVHCHTRNVPAACND</sequence>
<dbReference type="AlphaFoldDB" id="A0A559J3R3"/>
<evidence type="ECO:0000256" key="1">
    <source>
        <dbReference type="ARBA" id="ARBA00022801"/>
    </source>
</evidence>